<reference evidence="1" key="1">
    <citation type="journal article" date="2012" name="PLoS ONE">
        <title>Gene sets for utilization of primary and secondary nutrition supplies in the distal gut of endangered iberian lynx.</title>
        <authorList>
            <person name="Alcaide M."/>
            <person name="Messina E."/>
            <person name="Richter M."/>
            <person name="Bargiela R."/>
            <person name="Peplies J."/>
            <person name="Huws S.A."/>
            <person name="Newbold C.J."/>
            <person name="Golyshin P.N."/>
            <person name="Simon M.A."/>
            <person name="Lopez G."/>
            <person name="Yakimov M.M."/>
            <person name="Ferrer M."/>
        </authorList>
    </citation>
    <scope>NUCLEOTIDE SEQUENCE</scope>
</reference>
<dbReference type="AlphaFoldDB" id="J9GBA5"/>
<name>J9GBA5_9ZZZZ</name>
<evidence type="ECO:0000313" key="1">
    <source>
        <dbReference type="EMBL" id="EJX04582.1"/>
    </source>
</evidence>
<comment type="caution">
    <text evidence="1">The sequence shown here is derived from an EMBL/GenBank/DDBJ whole genome shotgun (WGS) entry which is preliminary data.</text>
</comment>
<proteinExistence type="predicted"/>
<protein>
    <submittedName>
        <fullName evidence="1">Uncharacterized protein</fullName>
    </submittedName>
</protein>
<sequence>MPCVSKKGTDGFVQLLRSGCIHVLAGSAVGVHINKTGTRYLPPASSHLGALRERSHGVPAAQCGRPLHKPQNP</sequence>
<dbReference type="EMBL" id="AMCI01001767">
    <property type="protein sequence ID" value="EJX04582.1"/>
    <property type="molecule type" value="Genomic_DNA"/>
</dbReference>
<accession>J9GBA5</accession>
<gene>
    <name evidence="1" type="ORF">EVA_07311</name>
</gene>
<organism evidence="1">
    <name type="scientific">gut metagenome</name>
    <dbReference type="NCBI Taxonomy" id="749906"/>
    <lineage>
        <taxon>unclassified sequences</taxon>
        <taxon>metagenomes</taxon>
        <taxon>organismal metagenomes</taxon>
    </lineage>
</organism>